<dbReference type="EMBL" id="JADNRY010000001">
    <property type="protein sequence ID" value="KAF9078393.1"/>
    <property type="molecule type" value="Genomic_DNA"/>
</dbReference>
<comment type="caution">
    <text evidence="2">The sequence shown here is derived from an EMBL/GenBank/DDBJ whole genome shotgun (WGS) entry which is preliminary data.</text>
</comment>
<evidence type="ECO:0000259" key="1">
    <source>
        <dbReference type="PROSITE" id="PS50229"/>
    </source>
</evidence>
<dbReference type="InterPro" id="IPR011993">
    <property type="entry name" value="PH-like_dom_sf"/>
</dbReference>
<dbReference type="PROSITE" id="PS50229">
    <property type="entry name" value="WH1"/>
    <property type="match status" value="1"/>
</dbReference>
<dbReference type="SUPFAM" id="SSF50729">
    <property type="entry name" value="PH domain-like"/>
    <property type="match status" value="1"/>
</dbReference>
<sequence length="304" mass="33859">MPIIRQFSVTHSAMCSSSHAERTICQVTGRLYHAKFAAMEHDWQYFNQRGTIVFGQTPSDGVKAAQSTADLEDGSHWKGPEIVADANYWFSLQDESGRNLWMFQIPPDFAYRIDKPFFHVFNGRSRMWGFLFDSDQDGQNFGEFVRAHIPSPPHVKQDGQLARKVYKSISTRTSREPSIRSKISLKSRILRDHNTSTPTLVPSSQGEAFPEYRPRQNIKGITTSMISLPETQTFVHVGHIGFDCNGAIECSGGVDPSWSNAITHLETRQKAGETSSMPADKDLTGSRRSGIAGFGLAGIHAGCF</sequence>
<accession>A0A9P5UH22</accession>
<feature type="domain" description="WH1" evidence="1">
    <location>
        <begin position="16"/>
        <end position="152"/>
    </location>
</feature>
<dbReference type="Pfam" id="PF00568">
    <property type="entry name" value="WH1"/>
    <property type="match status" value="1"/>
</dbReference>
<proteinExistence type="predicted"/>
<dbReference type="Gene3D" id="3.90.810.10">
    <property type="entry name" value="CRIB domain"/>
    <property type="match status" value="1"/>
</dbReference>
<evidence type="ECO:0000313" key="3">
    <source>
        <dbReference type="Proteomes" id="UP000772434"/>
    </source>
</evidence>
<dbReference type="AlphaFoldDB" id="A0A9P5UH22"/>
<reference evidence="2" key="1">
    <citation type="submission" date="2020-11" db="EMBL/GenBank/DDBJ databases">
        <authorList>
            <consortium name="DOE Joint Genome Institute"/>
            <person name="Ahrendt S."/>
            <person name="Riley R."/>
            <person name="Andreopoulos W."/>
            <person name="Labutti K."/>
            <person name="Pangilinan J."/>
            <person name="Ruiz-Duenas F.J."/>
            <person name="Barrasa J.M."/>
            <person name="Sanchez-Garcia M."/>
            <person name="Camarero S."/>
            <person name="Miyauchi S."/>
            <person name="Serrano A."/>
            <person name="Linde D."/>
            <person name="Babiker R."/>
            <person name="Drula E."/>
            <person name="Ayuso-Fernandez I."/>
            <person name="Pacheco R."/>
            <person name="Padilla G."/>
            <person name="Ferreira P."/>
            <person name="Barriuso J."/>
            <person name="Kellner H."/>
            <person name="Castanera R."/>
            <person name="Alfaro M."/>
            <person name="Ramirez L."/>
            <person name="Pisabarro A.G."/>
            <person name="Kuo A."/>
            <person name="Tritt A."/>
            <person name="Lipzen A."/>
            <person name="He G."/>
            <person name="Yan M."/>
            <person name="Ng V."/>
            <person name="Cullen D."/>
            <person name="Martin F."/>
            <person name="Rosso M.-N."/>
            <person name="Henrissat B."/>
            <person name="Hibbett D."/>
            <person name="Martinez A.T."/>
            <person name="Grigoriev I.V."/>
        </authorList>
    </citation>
    <scope>NUCLEOTIDE SEQUENCE</scope>
    <source>
        <strain evidence="2">AH 40177</strain>
    </source>
</reference>
<dbReference type="InterPro" id="IPR036936">
    <property type="entry name" value="CRIB_dom_sf"/>
</dbReference>
<evidence type="ECO:0000313" key="2">
    <source>
        <dbReference type="EMBL" id="KAF9078393.1"/>
    </source>
</evidence>
<dbReference type="InterPro" id="IPR000697">
    <property type="entry name" value="WH1/EVH1_dom"/>
</dbReference>
<organism evidence="2 3">
    <name type="scientific">Rhodocollybia butyracea</name>
    <dbReference type="NCBI Taxonomy" id="206335"/>
    <lineage>
        <taxon>Eukaryota</taxon>
        <taxon>Fungi</taxon>
        <taxon>Dikarya</taxon>
        <taxon>Basidiomycota</taxon>
        <taxon>Agaricomycotina</taxon>
        <taxon>Agaricomycetes</taxon>
        <taxon>Agaricomycetidae</taxon>
        <taxon>Agaricales</taxon>
        <taxon>Marasmiineae</taxon>
        <taxon>Omphalotaceae</taxon>
        <taxon>Rhodocollybia</taxon>
    </lineage>
</organism>
<gene>
    <name evidence="2" type="ORF">BDP27DRAFT_1440854</name>
</gene>
<dbReference type="OrthoDB" id="8963340at2759"/>
<protein>
    <recommendedName>
        <fullName evidence="1">WH1 domain-containing protein</fullName>
    </recommendedName>
</protein>
<dbReference type="Proteomes" id="UP000772434">
    <property type="component" value="Unassembled WGS sequence"/>
</dbReference>
<name>A0A9P5UH22_9AGAR</name>
<keyword evidence="3" id="KW-1185">Reference proteome</keyword>
<dbReference type="Gene3D" id="2.30.29.30">
    <property type="entry name" value="Pleckstrin-homology domain (PH domain)/Phosphotyrosine-binding domain (PTB)"/>
    <property type="match status" value="1"/>
</dbReference>